<dbReference type="Proteomes" id="UP000784294">
    <property type="component" value="Unassembled WGS sequence"/>
</dbReference>
<organism evidence="1 2">
    <name type="scientific">Protopolystoma xenopodis</name>
    <dbReference type="NCBI Taxonomy" id="117903"/>
    <lineage>
        <taxon>Eukaryota</taxon>
        <taxon>Metazoa</taxon>
        <taxon>Spiralia</taxon>
        <taxon>Lophotrochozoa</taxon>
        <taxon>Platyhelminthes</taxon>
        <taxon>Monogenea</taxon>
        <taxon>Polyopisthocotylea</taxon>
        <taxon>Polystomatidea</taxon>
        <taxon>Polystomatidae</taxon>
        <taxon>Protopolystoma</taxon>
    </lineage>
</organism>
<sequence length="97" mass="10594">MGPPNKRPKGKPVCSFEPIDTAHSLNPSACYPITRAACRRHFHSADGPLFMADFFAFDAASRCHTSRQWAVSACGGRRSRLVCTAAPSSCWAHHLHA</sequence>
<protein>
    <submittedName>
        <fullName evidence="1">Uncharacterized protein</fullName>
    </submittedName>
</protein>
<comment type="caution">
    <text evidence="1">The sequence shown here is derived from an EMBL/GenBank/DDBJ whole genome shotgun (WGS) entry which is preliminary data.</text>
</comment>
<evidence type="ECO:0000313" key="2">
    <source>
        <dbReference type="Proteomes" id="UP000784294"/>
    </source>
</evidence>
<accession>A0A448XLZ3</accession>
<proteinExistence type="predicted"/>
<keyword evidence="2" id="KW-1185">Reference proteome</keyword>
<reference evidence="1" key="1">
    <citation type="submission" date="2018-11" db="EMBL/GenBank/DDBJ databases">
        <authorList>
            <consortium name="Pathogen Informatics"/>
        </authorList>
    </citation>
    <scope>NUCLEOTIDE SEQUENCE</scope>
</reference>
<evidence type="ECO:0000313" key="1">
    <source>
        <dbReference type="EMBL" id="VEL39772.1"/>
    </source>
</evidence>
<name>A0A448XLZ3_9PLAT</name>
<dbReference type="AlphaFoldDB" id="A0A448XLZ3"/>
<gene>
    <name evidence="1" type="ORF">PXEA_LOCUS33212</name>
</gene>
<dbReference type="EMBL" id="CAAALY010262495">
    <property type="protein sequence ID" value="VEL39772.1"/>
    <property type="molecule type" value="Genomic_DNA"/>
</dbReference>